<dbReference type="Pfam" id="PF21428">
    <property type="entry name" value="Gp7_helical"/>
    <property type="match status" value="1"/>
</dbReference>
<dbReference type="InterPro" id="IPR048812">
    <property type="entry name" value="Gp7_dom_VI"/>
</dbReference>
<dbReference type="InterPro" id="IPR003961">
    <property type="entry name" value="FN3_dom"/>
</dbReference>
<proteinExistence type="predicted"/>
<evidence type="ECO:0000256" key="2">
    <source>
        <dbReference type="SAM" id="Phobius"/>
    </source>
</evidence>
<dbReference type="Pfam" id="PF21427">
    <property type="entry name" value="Gp7_5th"/>
    <property type="match status" value="1"/>
</dbReference>
<feature type="transmembrane region" description="Helical" evidence="2">
    <location>
        <begin position="890"/>
        <end position="908"/>
    </location>
</feature>
<keyword evidence="2" id="KW-0812">Transmembrane</keyword>
<evidence type="ECO:0000256" key="1">
    <source>
        <dbReference type="SAM" id="MobiDB-lite"/>
    </source>
</evidence>
<organism evidence="4 5">
    <name type="scientific">Serratia phage Muldoon</name>
    <dbReference type="NCBI Taxonomy" id="2601678"/>
    <lineage>
        <taxon>Viruses</taxon>
        <taxon>Duplodnaviria</taxon>
        <taxon>Heunggongvirae</taxon>
        <taxon>Uroviricota</taxon>
        <taxon>Caudoviricetes</taxon>
        <taxon>Muldoonvirus</taxon>
        <taxon>Muldoonvirus muldoon</taxon>
    </lineage>
</organism>
<dbReference type="EMBL" id="MN095771">
    <property type="protein sequence ID" value="QFR56110.1"/>
    <property type="molecule type" value="Genomic_DNA"/>
</dbReference>
<dbReference type="InterPro" id="IPR048810">
    <property type="entry name" value="Gp7_helical"/>
</dbReference>
<evidence type="ECO:0000313" key="4">
    <source>
        <dbReference type="EMBL" id="QFR56110.1"/>
    </source>
</evidence>
<dbReference type="InterPro" id="IPR048811">
    <property type="entry name" value="Gp7_dom_V"/>
</dbReference>
<evidence type="ECO:0000259" key="3">
    <source>
        <dbReference type="PROSITE" id="PS50853"/>
    </source>
</evidence>
<feature type="region of interest" description="Disordered" evidence="1">
    <location>
        <begin position="1028"/>
        <end position="1055"/>
    </location>
</feature>
<feature type="compositionally biased region" description="Basic and acidic residues" evidence="1">
    <location>
        <begin position="1028"/>
        <end position="1040"/>
    </location>
</feature>
<dbReference type="CDD" id="cd00063">
    <property type="entry name" value="FN3"/>
    <property type="match status" value="1"/>
</dbReference>
<gene>
    <name evidence="4" type="ORF">CPT_Muldoon_159</name>
</gene>
<accession>A0A5P8PJ74</accession>
<keyword evidence="5" id="KW-1185">Reference proteome</keyword>
<dbReference type="Pfam" id="PF21456">
    <property type="entry name" value="Gp7_6th"/>
    <property type="match status" value="1"/>
</dbReference>
<protein>
    <submittedName>
        <fullName evidence="4">Baseplate wedge protein</fullName>
    </submittedName>
</protein>
<name>A0A5P8PJ74_9CAUD</name>
<keyword evidence="2" id="KW-1133">Transmembrane helix</keyword>
<evidence type="ECO:0000313" key="5">
    <source>
        <dbReference type="Proteomes" id="UP000326777"/>
    </source>
</evidence>
<dbReference type="Proteomes" id="UP000326777">
    <property type="component" value="Genome"/>
</dbReference>
<dbReference type="PROSITE" id="PS50853">
    <property type="entry name" value="FN3"/>
    <property type="match status" value="1"/>
</dbReference>
<reference evidence="5" key="1">
    <citation type="submission" date="2019-06" db="EMBL/GenBank/DDBJ databases">
        <title>Complete genome sequence of Serratia marcescens phage Muldoon.</title>
        <authorList>
            <person name="Campbell S."/>
            <person name="Atkinson C."/>
            <person name="Moreland R."/>
            <person name="Liu M."/>
            <person name="Ramsey J."/>
            <person name="Leavitt J."/>
        </authorList>
    </citation>
    <scope>NUCLEOTIDE SEQUENCE [LARGE SCALE GENOMIC DNA]</scope>
</reference>
<sequence length="1055" mass="122158">MIRAPSITSLAIAKLSANYVHLTWDDVGSNFYYVVEVAETHDSLGGVIAPENYVWQQLGYTAKNEWFDSEVRPDTYYVFRIQTVGEGFARAKWVTTEEFQTFKTNAYTLEKMRQFNVSNVFVENKLTNNNMAYIDFNRDILHAALMKENYVFSPFIGDISSVKDSIVSEGNYHEIQEDISVVCNDPDRNMIAEIDGIIYLFERWQPVVKVSNDKGLTWKYYKALNGRVGNPVARNCVYQSKDATYVLGYDRTFIGRRSNDIRWSSIDRDAAFSSTTVSFVQSMVDSSIGYEVEQFGDFAWFSKKPFLHSAEAFCVTNSHMFVAAQDTVIWTKLSETKTGEPGSAFEGKKIFEDNEMKITGNPRAVTKKMDVVNGRVFALITGQTKLINGKPADPTVPENVERCPEIGVYMMDDADPATSPKWVRVFGNKEEERRLIQHEYTGMSTNGYSIFINYVNYIFDETVKDQATLDKYPALSDAVRYYSTPGYSSYKKLHMGEYRAHQDDFTKWEMIPHEYYNEANFNWMARSGTRVWITHDNRILVVYPEVEYSYAIDTEGEDNPQRVVHEVWNKGKGTFYVPNIEFKGFNSYAGGVMLYKESGEIFGYFEFDYRVRDSAEIFWKPKNVALVVDLKHQIHEEKWKPEEKVGLQDPDLRPHLTRIIPESYLLEESNFEAFSKYYLQFISDGNTTYYNKLLNLIKNKYPREENSFEWLWSEINKRNIYLDKNKREEVVRFFEARSSDFYSTKGIEKSYKFLFKLLYNEEVEIEMESKSGTEYDILVESTNFDQDIVGRTIQTATGRSNVTYLDREFSSSGHLVWRVTIHNMIGRFQVGQRIEDEFGMGYQGTIVQGIQGKSLMSDDIEYINRERSYYVMKIKSILPASRWMNDVVRFVHPVGFGFIGVTLLTMFINSGLTMKHVETIINNLKTYRWDAGLPTVYPDRVAVLQNGEYTALDKYGNREYVIHPKAGQPFPIDVTQYNNENNNVLLYGKLPADRRFALSPTFDQSAVTFAAYRDLVNSLIWNLNTPKRYKDDVGHPRDPANMDPPQSPTQVKYNE</sequence>
<feature type="domain" description="Fibronectin type-III" evidence="3">
    <location>
        <begin position="4"/>
        <end position="104"/>
    </location>
</feature>
<keyword evidence="2" id="KW-0472">Membrane</keyword>